<evidence type="ECO:0000256" key="1">
    <source>
        <dbReference type="ARBA" id="ARBA00004328"/>
    </source>
</evidence>
<reference evidence="5" key="1">
    <citation type="submission" date="2022-02" db="EMBL/GenBank/DDBJ databases">
        <title>Towards deciphering the DNA virus diversity associated with rodent species in the families Cricetidae and Heteromyidae.</title>
        <authorList>
            <person name="Lund M."/>
            <person name="Larsen B.B."/>
            <person name="Gryseels S."/>
            <person name="Kraberger S."/>
            <person name="Rowsey D.M."/>
            <person name="Steger L."/>
            <person name="Yule K.M."/>
            <person name="Upham N.S."/>
            <person name="Worobey M."/>
            <person name="Van Doorslaer K."/>
            <person name="Varsani A."/>
        </authorList>
    </citation>
    <scope>NUCLEOTIDE SEQUENCE</scope>
    <source>
        <strain evidence="5">NeonRodF8_20</strain>
    </source>
</reference>
<name>A0A976N2W0_9VIRU</name>
<organism evidence="5">
    <name type="scientific">Peromfec virus RodF8_20</name>
    <dbReference type="NCBI Taxonomy" id="2929362"/>
    <lineage>
        <taxon>Viruses</taxon>
        <taxon>Monodnaviria</taxon>
        <taxon>Sangervirae</taxon>
        <taxon>Phixviricota</taxon>
        <taxon>Malgrandaviricetes</taxon>
        <taxon>Petitvirales</taxon>
        <taxon>Microviridae</taxon>
    </lineage>
</organism>
<dbReference type="InterPro" id="IPR037002">
    <property type="entry name" value="Microviridae_protein_F_sf"/>
</dbReference>
<comment type="subcellular location">
    <subcellularLocation>
        <location evidence="1">Virion</location>
    </subcellularLocation>
</comment>
<keyword evidence="3" id="KW-0167">Capsid protein</keyword>
<keyword evidence="4" id="KW-0946">Virion</keyword>
<dbReference type="Gene3D" id="2.60.169.10">
    <property type="entry name" value="Microviridae F protein"/>
    <property type="match status" value="1"/>
</dbReference>
<evidence type="ECO:0000256" key="2">
    <source>
        <dbReference type="ARBA" id="ARBA00022431"/>
    </source>
</evidence>
<dbReference type="EMBL" id="OM869649">
    <property type="protein sequence ID" value="UPW41690.1"/>
    <property type="molecule type" value="Genomic_DNA"/>
</dbReference>
<dbReference type="GO" id="GO:0005198">
    <property type="term" value="F:structural molecule activity"/>
    <property type="evidence" value="ECO:0007669"/>
    <property type="project" value="InterPro"/>
</dbReference>
<keyword evidence="2" id="KW-1140">T=1 icosahedral capsid protein</keyword>
<sequence>MASTPVISHTINGYSRYDQPFNVGFTATAGIAYPVFCDFLNAGDVITTQVGAVVRASPQVVPSFTPYRVRLHRFFCPMQLYHPEMRVNSAGFDMENLTFNALPVVTFGPVNKNIHAQDQYFKEPYAANVMPRSLLAFLRLAYGHQYYGPGDYYDWTGKSRTPALTPGHIGYGWVNADPVLAYYDIIRMYYSFSQTDQFSLAYSSGNQLWGNSEPFSPYYPNTSATAENPAMPIDSLSLVKSSDQAWWGARIATLSDLDDYYETSNYPRSTDVTSYIDRSDLVLALINASRRSAGTKFTMEQLINTYSLVNMLDYNERRSISVLSSWIHNLPLGLIPASADRYSRTIPEAATRQVSLSGVNTVSQLAIAARSQEYADLLSAGDNRFSGWLYTFFGRKINHIDRPLLLYSSSFYLNSTPIFNQQGSPGQGLGDYGGTLSGQAPFGKRPQRYMFDEPGYLMDIVSIQPLYYWSGVQADYAGYDKMDYFNPIFNEIGFQSIPVHRFYQNIVGNQELVVAKEPCYNEFRSSYDYVLGDFMSIGNYHTETEVNDQILTKWVMQRTADSVTVNQSQIIRWLSLCKFVDISSVNAPFSSDAMDNFYINLYYSYIRKSLVSKNFATKLATR</sequence>
<evidence type="ECO:0000313" key="5">
    <source>
        <dbReference type="EMBL" id="UPW41690.1"/>
    </source>
</evidence>
<dbReference type="GO" id="GO:0039615">
    <property type="term" value="C:T=1 icosahedral viral capsid"/>
    <property type="evidence" value="ECO:0007669"/>
    <property type="project" value="UniProtKB-KW"/>
</dbReference>
<protein>
    <submittedName>
        <fullName evidence="5">Major capsid protein</fullName>
    </submittedName>
</protein>
<dbReference type="Pfam" id="PF02305">
    <property type="entry name" value="Phage_F"/>
    <property type="match status" value="1"/>
</dbReference>
<proteinExistence type="predicted"/>
<dbReference type="InterPro" id="IPR003514">
    <property type="entry name" value="Microviridae_protein_F"/>
</dbReference>
<accession>A0A976N2W0</accession>
<evidence type="ECO:0000256" key="3">
    <source>
        <dbReference type="ARBA" id="ARBA00022561"/>
    </source>
</evidence>
<evidence type="ECO:0000256" key="4">
    <source>
        <dbReference type="ARBA" id="ARBA00022844"/>
    </source>
</evidence>